<dbReference type="GO" id="GO:0006400">
    <property type="term" value="P:tRNA modification"/>
    <property type="evidence" value="ECO:0007669"/>
    <property type="project" value="TreeGrafter"/>
</dbReference>
<sequence length="312" mass="36252">MNQKIVIIAGPTAVGKTKYAIEIAKHFHGEIVSADSMQIYKYMDIGSAKPTPEELAEVHHYLVDQIDPRNEFSVAEYQTMAKDCICNIFRNHKLPIISGGTGLYLNSLIYDMNFSVMPKQTDIRERLEEEAREHGNEYVHDRLKVLDPDAAERIHPNNLKKVIRALEVLETSGEGIREFKESFVKTKDYGYILIGLLRDREELYGRIDQRVDLLVEKGLIKEVEQLLDKGLKADHISMKGIGYKEIIGYLNGEYDRDEAIRLVKRNTRHYAKRQLTWLRRYSDMKWFNLSDYETENDALGFILKYCKTELNL</sequence>
<comment type="catalytic activity">
    <reaction evidence="9 10 11">
        <text>adenosine(37) in tRNA + dimethylallyl diphosphate = N(6)-dimethylallyladenosine(37) in tRNA + diphosphate</text>
        <dbReference type="Rhea" id="RHEA:26482"/>
        <dbReference type="Rhea" id="RHEA-COMP:10162"/>
        <dbReference type="Rhea" id="RHEA-COMP:10375"/>
        <dbReference type="ChEBI" id="CHEBI:33019"/>
        <dbReference type="ChEBI" id="CHEBI:57623"/>
        <dbReference type="ChEBI" id="CHEBI:74411"/>
        <dbReference type="ChEBI" id="CHEBI:74415"/>
        <dbReference type="EC" id="2.5.1.75"/>
    </reaction>
</comment>
<dbReference type="SUPFAM" id="SSF52540">
    <property type="entry name" value="P-loop containing nucleoside triphosphate hydrolases"/>
    <property type="match status" value="2"/>
</dbReference>
<dbReference type="PANTHER" id="PTHR11088">
    <property type="entry name" value="TRNA DIMETHYLALLYLTRANSFERASE"/>
    <property type="match status" value="1"/>
</dbReference>
<feature type="region of interest" description="Interaction with substrate tRNA" evidence="10">
    <location>
        <begin position="35"/>
        <end position="38"/>
    </location>
</feature>
<comment type="subunit">
    <text evidence="10">Monomer.</text>
</comment>
<dbReference type="Proteomes" id="UP000675664">
    <property type="component" value="Unassembled WGS sequence"/>
</dbReference>
<dbReference type="Gene3D" id="3.40.50.300">
    <property type="entry name" value="P-loop containing nucleotide triphosphate hydrolases"/>
    <property type="match status" value="1"/>
</dbReference>
<organism evidence="14 15">
    <name type="scientific">Sinanaerobacter chloroacetimidivorans</name>
    <dbReference type="NCBI Taxonomy" id="2818044"/>
    <lineage>
        <taxon>Bacteria</taxon>
        <taxon>Bacillati</taxon>
        <taxon>Bacillota</taxon>
        <taxon>Clostridia</taxon>
        <taxon>Peptostreptococcales</taxon>
        <taxon>Anaerovoracaceae</taxon>
        <taxon>Sinanaerobacter</taxon>
    </lineage>
</organism>
<protein>
    <recommendedName>
        <fullName evidence="10">tRNA dimethylallyltransferase</fullName>
        <ecNumber evidence="10">2.5.1.75</ecNumber>
    </recommendedName>
    <alternativeName>
        <fullName evidence="10">Dimethylallyl diphosphate:tRNA dimethylallyltransferase</fullName>
        <shortName evidence="10">DMAPP:tRNA dimethylallyltransferase</shortName>
        <shortName evidence="10">DMATase</shortName>
    </alternativeName>
    <alternativeName>
        <fullName evidence="10">Isopentenyl-diphosphate:tRNA isopentenyltransferase</fullName>
        <shortName evidence="10">IPP transferase</shortName>
        <shortName evidence="10">IPPT</shortName>
        <shortName evidence="10">IPTase</shortName>
    </alternativeName>
</protein>
<dbReference type="HAMAP" id="MF_00185">
    <property type="entry name" value="IPP_trans"/>
    <property type="match status" value="1"/>
</dbReference>
<evidence type="ECO:0000256" key="10">
    <source>
        <dbReference type="HAMAP-Rule" id="MF_00185"/>
    </source>
</evidence>
<dbReference type="EMBL" id="JAGSND010000001">
    <property type="protein sequence ID" value="MBR0596613.1"/>
    <property type="molecule type" value="Genomic_DNA"/>
</dbReference>
<feature type="binding site" evidence="10">
    <location>
        <begin position="10"/>
        <end position="17"/>
    </location>
    <ligand>
        <name>ATP</name>
        <dbReference type="ChEBI" id="CHEBI:30616"/>
    </ligand>
</feature>
<comment type="caution">
    <text evidence="14">The sequence shown here is derived from an EMBL/GenBank/DDBJ whole genome shotgun (WGS) entry which is preliminary data.</text>
</comment>
<dbReference type="NCBIfam" id="TIGR00174">
    <property type="entry name" value="miaA"/>
    <property type="match status" value="1"/>
</dbReference>
<reference evidence="14" key="1">
    <citation type="submission" date="2021-04" db="EMBL/GenBank/DDBJ databases">
        <title>Sinoanaerobacter chloroacetimidivorans sp. nov., an obligate anaerobic bacterium isolated from anaerobic sludge.</title>
        <authorList>
            <person name="Bao Y."/>
        </authorList>
    </citation>
    <scope>NUCLEOTIDE SEQUENCE</scope>
    <source>
        <strain evidence="14">BAD-6</strain>
    </source>
</reference>
<feature type="site" description="Interaction with substrate tRNA" evidence="10">
    <location>
        <position position="101"/>
    </location>
</feature>
<comment type="similarity">
    <text evidence="3 10 13">Belongs to the IPP transferase family.</text>
</comment>
<comment type="caution">
    <text evidence="10">Lacks conserved residue(s) required for the propagation of feature annotation.</text>
</comment>
<dbReference type="InterPro" id="IPR027417">
    <property type="entry name" value="P-loop_NTPase"/>
</dbReference>
<feature type="binding site" evidence="10">
    <location>
        <begin position="12"/>
        <end position="17"/>
    </location>
    <ligand>
        <name>substrate</name>
    </ligand>
</feature>
<comment type="cofactor">
    <cofactor evidence="1 10">
        <name>Mg(2+)</name>
        <dbReference type="ChEBI" id="CHEBI:18420"/>
    </cofactor>
</comment>
<evidence type="ECO:0000256" key="8">
    <source>
        <dbReference type="ARBA" id="ARBA00022842"/>
    </source>
</evidence>
<evidence type="ECO:0000256" key="5">
    <source>
        <dbReference type="ARBA" id="ARBA00022694"/>
    </source>
</evidence>
<dbReference type="GO" id="GO:0052381">
    <property type="term" value="F:tRNA dimethylallyltransferase activity"/>
    <property type="evidence" value="ECO:0007669"/>
    <property type="project" value="UniProtKB-UniRule"/>
</dbReference>
<evidence type="ECO:0000256" key="9">
    <source>
        <dbReference type="ARBA" id="ARBA00049563"/>
    </source>
</evidence>
<keyword evidence="8 10" id="KW-0460">Magnesium</keyword>
<keyword evidence="15" id="KW-1185">Reference proteome</keyword>
<evidence type="ECO:0000256" key="1">
    <source>
        <dbReference type="ARBA" id="ARBA00001946"/>
    </source>
</evidence>
<dbReference type="FunFam" id="1.10.20.140:FF:000001">
    <property type="entry name" value="tRNA dimethylallyltransferase"/>
    <property type="match status" value="1"/>
</dbReference>
<dbReference type="AlphaFoldDB" id="A0A8J7VZS8"/>
<dbReference type="Gene3D" id="1.10.20.140">
    <property type="match status" value="1"/>
</dbReference>
<dbReference type="Pfam" id="PF01715">
    <property type="entry name" value="IPPT"/>
    <property type="match status" value="1"/>
</dbReference>
<reference evidence="14" key="2">
    <citation type="submission" date="2021-04" db="EMBL/GenBank/DDBJ databases">
        <authorList>
            <person name="Liu J."/>
        </authorList>
    </citation>
    <scope>NUCLEOTIDE SEQUENCE</scope>
    <source>
        <strain evidence="14">BAD-6</strain>
    </source>
</reference>
<comment type="function">
    <text evidence="2 10 12">Catalyzes the transfer of a dimethylallyl group onto the adenine at position 37 in tRNAs that read codons beginning with uridine, leading to the formation of N6-(dimethylallyl)adenosine (i(6)A).</text>
</comment>
<accession>A0A8J7VZS8</accession>
<keyword evidence="7 10" id="KW-0067">ATP-binding</keyword>
<dbReference type="RefSeq" id="WP_227016737.1">
    <property type="nucleotide sequence ID" value="NZ_JAGSND010000001.1"/>
</dbReference>
<keyword evidence="6 10" id="KW-0547">Nucleotide-binding</keyword>
<evidence type="ECO:0000256" key="6">
    <source>
        <dbReference type="ARBA" id="ARBA00022741"/>
    </source>
</evidence>
<dbReference type="GO" id="GO:0005524">
    <property type="term" value="F:ATP binding"/>
    <property type="evidence" value="ECO:0007669"/>
    <property type="project" value="UniProtKB-UniRule"/>
</dbReference>
<evidence type="ECO:0000256" key="13">
    <source>
        <dbReference type="RuleBase" id="RU003785"/>
    </source>
</evidence>
<evidence type="ECO:0000256" key="7">
    <source>
        <dbReference type="ARBA" id="ARBA00022840"/>
    </source>
</evidence>
<keyword evidence="5 10" id="KW-0819">tRNA processing</keyword>
<dbReference type="PANTHER" id="PTHR11088:SF60">
    <property type="entry name" value="TRNA DIMETHYLALLYLTRANSFERASE"/>
    <property type="match status" value="1"/>
</dbReference>
<name>A0A8J7VZS8_9FIRM</name>
<evidence type="ECO:0000256" key="2">
    <source>
        <dbReference type="ARBA" id="ARBA00003213"/>
    </source>
</evidence>
<dbReference type="InterPro" id="IPR018022">
    <property type="entry name" value="IPT"/>
</dbReference>
<feature type="site" description="Interaction with substrate tRNA" evidence="10">
    <location>
        <position position="124"/>
    </location>
</feature>
<evidence type="ECO:0000256" key="11">
    <source>
        <dbReference type="RuleBase" id="RU003783"/>
    </source>
</evidence>
<evidence type="ECO:0000313" key="14">
    <source>
        <dbReference type="EMBL" id="MBR0596613.1"/>
    </source>
</evidence>
<proteinExistence type="inferred from homology"/>
<dbReference type="InterPro" id="IPR039657">
    <property type="entry name" value="Dimethylallyltransferase"/>
</dbReference>
<keyword evidence="4 10" id="KW-0808">Transferase</keyword>
<gene>
    <name evidence="10 14" type="primary">miaA</name>
    <name evidence="14" type="ORF">KCX82_01870</name>
</gene>
<dbReference type="EC" id="2.5.1.75" evidence="10"/>
<evidence type="ECO:0000256" key="3">
    <source>
        <dbReference type="ARBA" id="ARBA00005842"/>
    </source>
</evidence>
<evidence type="ECO:0000313" key="15">
    <source>
        <dbReference type="Proteomes" id="UP000675664"/>
    </source>
</evidence>
<evidence type="ECO:0000256" key="12">
    <source>
        <dbReference type="RuleBase" id="RU003784"/>
    </source>
</evidence>
<evidence type="ECO:0000256" key="4">
    <source>
        <dbReference type="ARBA" id="ARBA00022679"/>
    </source>
</evidence>